<gene>
    <name evidence="1" type="ORF">PFISCL1PPCAC_3847</name>
</gene>
<feature type="non-terminal residue" evidence="1">
    <location>
        <position position="1"/>
    </location>
</feature>
<comment type="caution">
    <text evidence="1">The sequence shown here is derived from an EMBL/GenBank/DDBJ whole genome shotgun (WGS) entry which is preliminary data.</text>
</comment>
<reference evidence="1" key="1">
    <citation type="submission" date="2023-10" db="EMBL/GenBank/DDBJ databases">
        <title>Genome assembly of Pristionchus species.</title>
        <authorList>
            <person name="Yoshida K."/>
            <person name="Sommer R.J."/>
        </authorList>
    </citation>
    <scope>NUCLEOTIDE SEQUENCE</scope>
    <source>
        <strain evidence="1">RS5133</strain>
    </source>
</reference>
<dbReference type="AlphaFoldDB" id="A0AAV5V258"/>
<accession>A0AAV5V258</accession>
<evidence type="ECO:0000313" key="1">
    <source>
        <dbReference type="EMBL" id="GMT12550.1"/>
    </source>
</evidence>
<dbReference type="Proteomes" id="UP001432322">
    <property type="component" value="Unassembled WGS sequence"/>
</dbReference>
<evidence type="ECO:0000313" key="2">
    <source>
        <dbReference type="Proteomes" id="UP001432322"/>
    </source>
</evidence>
<organism evidence="1 2">
    <name type="scientific">Pristionchus fissidentatus</name>
    <dbReference type="NCBI Taxonomy" id="1538716"/>
    <lineage>
        <taxon>Eukaryota</taxon>
        <taxon>Metazoa</taxon>
        <taxon>Ecdysozoa</taxon>
        <taxon>Nematoda</taxon>
        <taxon>Chromadorea</taxon>
        <taxon>Rhabditida</taxon>
        <taxon>Rhabditina</taxon>
        <taxon>Diplogasteromorpha</taxon>
        <taxon>Diplogasteroidea</taxon>
        <taxon>Neodiplogasteridae</taxon>
        <taxon>Pristionchus</taxon>
    </lineage>
</organism>
<name>A0AAV5V258_9BILA</name>
<keyword evidence="2" id="KW-1185">Reference proteome</keyword>
<proteinExistence type="predicted"/>
<dbReference type="EMBL" id="BTSY01000001">
    <property type="protein sequence ID" value="GMT12550.1"/>
    <property type="molecule type" value="Genomic_DNA"/>
</dbReference>
<feature type="non-terminal residue" evidence="1">
    <location>
        <position position="171"/>
    </location>
</feature>
<sequence>APWGHNTEHVTGGGGGIRNISIESIVHGASEGLDAVRRPDQHPPQPPLSILLEYLLRVLILDDGDEEVRVHLNLSLHALLTGHRRLRHLHRVANLLPVVHSRSLSECVQQIGVLKQFVVERENILDAGLARNRHRIEGDDAVDVVEVVSRRLRLVGFSAVEEVPLPLLLLL</sequence>
<protein>
    <submittedName>
        <fullName evidence="1">Uncharacterized protein</fullName>
    </submittedName>
</protein>